<evidence type="ECO:0000313" key="2">
    <source>
        <dbReference type="EMBL" id="KEY67954.1"/>
    </source>
</evidence>
<feature type="compositionally biased region" description="Polar residues" evidence="1">
    <location>
        <begin position="116"/>
        <end position="129"/>
    </location>
</feature>
<dbReference type="Proteomes" id="UP000028045">
    <property type="component" value="Unassembled WGS sequence"/>
</dbReference>
<dbReference type="AlphaFoldDB" id="A0A084ARM5"/>
<evidence type="ECO:0000313" key="3">
    <source>
        <dbReference type="Proteomes" id="UP000028045"/>
    </source>
</evidence>
<evidence type="ECO:0000256" key="1">
    <source>
        <dbReference type="SAM" id="MobiDB-lite"/>
    </source>
</evidence>
<feature type="compositionally biased region" description="Basic residues" evidence="1">
    <location>
        <begin position="142"/>
        <end position="152"/>
    </location>
</feature>
<feature type="region of interest" description="Disordered" evidence="1">
    <location>
        <begin position="116"/>
        <end position="158"/>
    </location>
</feature>
<organism evidence="2 3">
    <name type="scientific">Stachybotrys chartarum (strain CBS 109288 / IBT 7711)</name>
    <name type="common">Toxic black mold</name>
    <name type="synonym">Stilbospora chartarum</name>
    <dbReference type="NCBI Taxonomy" id="1280523"/>
    <lineage>
        <taxon>Eukaryota</taxon>
        <taxon>Fungi</taxon>
        <taxon>Dikarya</taxon>
        <taxon>Ascomycota</taxon>
        <taxon>Pezizomycotina</taxon>
        <taxon>Sordariomycetes</taxon>
        <taxon>Hypocreomycetidae</taxon>
        <taxon>Hypocreales</taxon>
        <taxon>Stachybotryaceae</taxon>
        <taxon>Stachybotrys</taxon>
    </lineage>
</organism>
<keyword evidence="3" id="KW-1185">Reference proteome</keyword>
<accession>A0A084ARM5</accession>
<name>A0A084ARM5_STACB</name>
<gene>
    <name evidence="2" type="ORF">S7711_10551</name>
</gene>
<sequence length="163" mass="17742">MRDGVGRPCCIFTTTGTWGTIGGPSNIHVLLLQSTSATRSVGIRDTDTDSGYRVGIEDIFKTGDSSSKVQAFFSEEKELCEFAQSFLGESGRASGAYHVEEPPWQSGQPRAVRTATYSQHTTNHPSQSLHIEDAGDQATCKRSQHPTRRQARARGWAEAHCAA</sequence>
<dbReference type="EMBL" id="KL648598">
    <property type="protein sequence ID" value="KEY67954.1"/>
    <property type="molecule type" value="Genomic_DNA"/>
</dbReference>
<dbReference type="HOGENOM" id="CLU_1846408_0_0_1"/>
<protein>
    <submittedName>
        <fullName evidence="2">Uncharacterized protein</fullName>
    </submittedName>
</protein>
<reference evidence="2 3" key="1">
    <citation type="journal article" date="2014" name="BMC Genomics">
        <title>Comparative genome sequencing reveals chemotype-specific gene clusters in the toxigenic black mold Stachybotrys.</title>
        <authorList>
            <person name="Semeiks J."/>
            <person name="Borek D."/>
            <person name="Otwinowski Z."/>
            <person name="Grishin N.V."/>
        </authorList>
    </citation>
    <scope>NUCLEOTIDE SEQUENCE [LARGE SCALE GENOMIC DNA]</scope>
    <source>
        <strain evidence="3">CBS 109288 / IBT 7711</strain>
    </source>
</reference>
<proteinExistence type="predicted"/>